<evidence type="ECO:0000313" key="2">
    <source>
        <dbReference type="EMBL" id="KAG2306982.1"/>
    </source>
</evidence>
<sequence length="96" mass="9774">MSGQVVADDVNLTGLPTDPVVANTGAGLLEDPANLTGGQGDGTGREQKPRGEEEAESSNAEHQSDPRTGAVDGTANQAAGPSMKDVLEAMKLMAIR</sequence>
<accession>A0A8X7SIL5</accession>
<keyword evidence="3" id="KW-1185">Reference proteome</keyword>
<evidence type="ECO:0000256" key="1">
    <source>
        <dbReference type="SAM" id="MobiDB-lite"/>
    </source>
</evidence>
<reference evidence="2 3" key="1">
    <citation type="submission" date="2020-02" db="EMBL/GenBank/DDBJ databases">
        <authorList>
            <person name="Ma Q."/>
            <person name="Huang Y."/>
            <person name="Song X."/>
            <person name="Pei D."/>
        </authorList>
    </citation>
    <scope>NUCLEOTIDE SEQUENCE [LARGE SCALE GENOMIC DNA]</scope>
    <source>
        <strain evidence="2">Sxm20200214</strain>
        <tissue evidence="2">Leaf</tissue>
    </source>
</reference>
<feature type="compositionally biased region" description="Basic and acidic residues" evidence="1">
    <location>
        <begin position="43"/>
        <end position="52"/>
    </location>
</feature>
<dbReference type="AlphaFoldDB" id="A0A8X7SIL5"/>
<dbReference type="EMBL" id="JAAMPC010000006">
    <property type="protein sequence ID" value="KAG2306982.1"/>
    <property type="molecule type" value="Genomic_DNA"/>
</dbReference>
<protein>
    <submittedName>
        <fullName evidence="2">Uncharacterized protein</fullName>
    </submittedName>
</protein>
<comment type="caution">
    <text evidence="2">The sequence shown here is derived from an EMBL/GenBank/DDBJ whole genome shotgun (WGS) entry which is preliminary data.</text>
</comment>
<gene>
    <name evidence="2" type="ORF">Bca52824_026730</name>
</gene>
<proteinExistence type="predicted"/>
<name>A0A8X7SIL5_BRACI</name>
<organism evidence="2 3">
    <name type="scientific">Brassica carinata</name>
    <name type="common">Ethiopian mustard</name>
    <name type="synonym">Abyssinian cabbage</name>
    <dbReference type="NCBI Taxonomy" id="52824"/>
    <lineage>
        <taxon>Eukaryota</taxon>
        <taxon>Viridiplantae</taxon>
        <taxon>Streptophyta</taxon>
        <taxon>Embryophyta</taxon>
        <taxon>Tracheophyta</taxon>
        <taxon>Spermatophyta</taxon>
        <taxon>Magnoliopsida</taxon>
        <taxon>eudicotyledons</taxon>
        <taxon>Gunneridae</taxon>
        <taxon>Pentapetalae</taxon>
        <taxon>rosids</taxon>
        <taxon>malvids</taxon>
        <taxon>Brassicales</taxon>
        <taxon>Brassicaceae</taxon>
        <taxon>Brassiceae</taxon>
        <taxon>Brassica</taxon>
    </lineage>
</organism>
<dbReference type="Proteomes" id="UP000886595">
    <property type="component" value="Unassembled WGS sequence"/>
</dbReference>
<evidence type="ECO:0000313" key="3">
    <source>
        <dbReference type="Proteomes" id="UP000886595"/>
    </source>
</evidence>
<feature type="region of interest" description="Disordered" evidence="1">
    <location>
        <begin position="1"/>
        <end position="82"/>
    </location>
</feature>